<sequence length="245" mass="26646">MRIIQHAECLPTATGPMQTTVYRPAAAGAYPAILFYSEIFQETAPISRMASILAGHGFAVLVPEIFHELNPMGTVLGYDDAGKNKGNSDKASKPLEQHDSDTEAMLAFLAAQDWYSGKVGAMGVCIGGHLAYRAAVNPGVAAAFCLYATDIHSGTLPSAPGNDSLSRTQDIRAELVMVWGKQDPHVPRAGRELIQARLEKCQTCYSWLEVNAEHAFMRDGDARYDPALALQMFQTAIALFQRCLR</sequence>
<dbReference type="InterPro" id="IPR029058">
    <property type="entry name" value="AB_hydrolase_fold"/>
</dbReference>
<reference evidence="2 3" key="1">
    <citation type="submission" date="2021-03" db="EMBL/GenBank/DDBJ databases">
        <title>Novel species identification of genus Shewanella.</title>
        <authorList>
            <person name="Liu G."/>
            <person name="Zhang Q."/>
        </authorList>
    </citation>
    <scope>NUCLEOTIDE SEQUENCE [LARGE SCALE GENOMIC DNA]</scope>
    <source>
        <strain evidence="2 3">FJAT-53726</strain>
    </source>
</reference>
<dbReference type="PANTHER" id="PTHR47562:SF2">
    <property type="entry name" value="CARBOXYMETHYLENEBUTENOLIDASE-RELATED"/>
    <property type="match status" value="1"/>
</dbReference>
<evidence type="ECO:0000259" key="1">
    <source>
        <dbReference type="Pfam" id="PF01738"/>
    </source>
</evidence>
<dbReference type="PANTHER" id="PTHR47562">
    <property type="match status" value="1"/>
</dbReference>
<proteinExistence type="predicted"/>
<dbReference type="SUPFAM" id="SSF53474">
    <property type="entry name" value="alpha/beta-Hydrolases"/>
    <property type="match status" value="1"/>
</dbReference>
<evidence type="ECO:0000313" key="2">
    <source>
        <dbReference type="EMBL" id="QSX30561.1"/>
    </source>
</evidence>
<accession>A0A974XLF5</accession>
<organism evidence="2 3">
    <name type="scientific">Shewanella cyperi</name>
    <dbReference type="NCBI Taxonomy" id="2814292"/>
    <lineage>
        <taxon>Bacteria</taxon>
        <taxon>Pseudomonadati</taxon>
        <taxon>Pseudomonadota</taxon>
        <taxon>Gammaproteobacteria</taxon>
        <taxon>Alteromonadales</taxon>
        <taxon>Shewanellaceae</taxon>
        <taxon>Shewanella</taxon>
    </lineage>
</organism>
<dbReference type="Gene3D" id="3.40.50.1820">
    <property type="entry name" value="alpha/beta hydrolase"/>
    <property type="match status" value="1"/>
</dbReference>
<dbReference type="KEGG" id="scyp:JYB88_02555"/>
<name>A0A974XLF5_9GAMM</name>
<gene>
    <name evidence="2" type="ORF">JYB88_02555</name>
</gene>
<dbReference type="EMBL" id="CP071504">
    <property type="protein sequence ID" value="QSX30561.1"/>
    <property type="molecule type" value="Genomic_DNA"/>
</dbReference>
<feature type="domain" description="Dienelactone hydrolase" evidence="1">
    <location>
        <begin position="17"/>
        <end position="243"/>
    </location>
</feature>
<dbReference type="Pfam" id="PF01738">
    <property type="entry name" value="DLH"/>
    <property type="match status" value="1"/>
</dbReference>
<dbReference type="InterPro" id="IPR002925">
    <property type="entry name" value="Dienelactn_hydro"/>
</dbReference>
<dbReference type="RefSeq" id="WP_207325382.1">
    <property type="nucleotide sequence ID" value="NZ_CP071504.1"/>
</dbReference>
<keyword evidence="3" id="KW-1185">Reference proteome</keyword>
<dbReference type="AlphaFoldDB" id="A0A974XLF5"/>
<protein>
    <submittedName>
        <fullName evidence="2">Dienelactone hydrolase family protein</fullName>
    </submittedName>
</protein>
<keyword evidence="2" id="KW-0378">Hydrolase</keyword>
<dbReference type="GO" id="GO:0016787">
    <property type="term" value="F:hydrolase activity"/>
    <property type="evidence" value="ECO:0007669"/>
    <property type="project" value="UniProtKB-KW"/>
</dbReference>
<dbReference type="Proteomes" id="UP000663281">
    <property type="component" value="Chromosome"/>
</dbReference>
<evidence type="ECO:0000313" key="3">
    <source>
        <dbReference type="Proteomes" id="UP000663281"/>
    </source>
</evidence>